<sequence length="147" mass="16753">MVCVLKEDLKKSFRFLVVLFKRLKNPRVSYLEKFWGALNCTRNVSSSRTFDQTTVKTNISVHNRLLIIIEDSKVKADSIMSDCSEQTNTNTEENSEDMTDDSNSSNINPGNEAGSKQPTRNRVKRQIFDTENRPNAGLDGAEKEEFK</sequence>
<dbReference type="AlphaFoldDB" id="A0AA38IRU7"/>
<evidence type="ECO:0000313" key="3">
    <source>
        <dbReference type="Proteomes" id="UP001168821"/>
    </source>
</evidence>
<reference evidence="2" key="1">
    <citation type="journal article" date="2023" name="G3 (Bethesda)">
        <title>Whole genome assemblies of Zophobas morio and Tenebrio molitor.</title>
        <authorList>
            <person name="Kaur S."/>
            <person name="Stinson S.A."/>
            <person name="diCenzo G.C."/>
        </authorList>
    </citation>
    <scope>NUCLEOTIDE SEQUENCE</scope>
    <source>
        <strain evidence="2">QUZm001</strain>
    </source>
</reference>
<keyword evidence="3" id="KW-1185">Reference proteome</keyword>
<dbReference type="Proteomes" id="UP001168821">
    <property type="component" value="Unassembled WGS sequence"/>
</dbReference>
<feature type="region of interest" description="Disordered" evidence="1">
    <location>
        <begin position="80"/>
        <end position="147"/>
    </location>
</feature>
<evidence type="ECO:0000313" key="2">
    <source>
        <dbReference type="EMBL" id="KAJ3662983.1"/>
    </source>
</evidence>
<proteinExistence type="predicted"/>
<name>A0AA38IRU7_9CUCU</name>
<evidence type="ECO:0000256" key="1">
    <source>
        <dbReference type="SAM" id="MobiDB-lite"/>
    </source>
</evidence>
<comment type="caution">
    <text evidence="2">The sequence shown here is derived from an EMBL/GenBank/DDBJ whole genome shotgun (WGS) entry which is preliminary data.</text>
</comment>
<dbReference type="EMBL" id="JALNTZ010000002">
    <property type="protein sequence ID" value="KAJ3662983.1"/>
    <property type="molecule type" value="Genomic_DNA"/>
</dbReference>
<gene>
    <name evidence="2" type="ORF">Zmor_007297</name>
</gene>
<accession>A0AA38IRU7</accession>
<organism evidence="2 3">
    <name type="scientific">Zophobas morio</name>
    <dbReference type="NCBI Taxonomy" id="2755281"/>
    <lineage>
        <taxon>Eukaryota</taxon>
        <taxon>Metazoa</taxon>
        <taxon>Ecdysozoa</taxon>
        <taxon>Arthropoda</taxon>
        <taxon>Hexapoda</taxon>
        <taxon>Insecta</taxon>
        <taxon>Pterygota</taxon>
        <taxon>Neoptera</taxon>
        <taxon>Endopterygota</taxon>
        <taxon>Coleoptera</taxon>
        <taxon>Polyphaga</taxon>
        <taxon>Cucujiformia</taxon>
        <taxon>Tenebrionidae</taxon>
        <taxon>Zophobas</taxon>
    </lineage>
</organism>
<protein>
    <submittedName>
        <fullName evidence="2">Uncharacterized protein</fullName>
    </submittedName>
</protein>